<dbReference type="RefSeq" id="WP_007841476.1">
    <property type="nucleotide sequence ID" value="NZ_AKJY01000014.1"/>
</dbReference>
<dbReference type="Gene3D" id="2.60.120.1440">
    <property type="match status" value="1"/>
</dbReference>
<reference evidence="4 5" key="1">
    <citation type="journal article" date="2012" name="J. Bacteriol.">
        <title>Twenty-one genome sequences from Pseudomonas species and 19 genome sequences from diverse bacteria isolated from the rhizosphere and endosphere of Populus deltoides.</title>
        <authorList>
            <person name="Brown S.D."/>
            <person name="Utturkar S.M."/>
            <person name="Klingeman D.M."/>
            <person name="Johnson C.M."/>
            <person name="Martin S.L."/>
            <person name="Land M.L."/>
            <person name="Lu T.Y."/>
            <person name="Schadt C.W."/>
            <person name="Doktycz M.J."/>
            <person name="Pelletier D.A."/>
        </authorList>
    </citation>
    <scope>NUCLEOTIDE SEQUENCE [LARGE SCALE GENOMIC DNA]</scope>
    <source>
        <strain evidence="4 5">CF314</strain>
    </source>
</reference>
<evidence type="ECO:0000256" key="1">
    <source>
        <dbReference type="SAM" id="Phobius"/>
    </source>
</evidence>
<dbReference type="PANTHER" id="PTHR30273:SF2">
    <property type="entry name" value="PROTEIN FECR"/>
    <property type="match status" value="1"/>
</dbReference>
<keyword evidence="5" id="KW-1185">Reference proteome</keyword>
<dbReference type="Pfam" id="PF04773">
    <property type="entry name" value="FecR"/>
    <property type="match status" value="1"/>
</dbReference>
<dbReference type="InterPro" id="IPR032508">
    <property type="entry name" value="FecR_C"/>
</dbReference>
<dbReference type="PATRIC" id="fig|1144316.3.peg.1128"/>
<dbReference type="FunFam" id="2.60.120.1440:FF:000001">
    <property type="entry name" value="Putative anti-sigma factor"/>
    <property type="match status" value="1"/>
</dbReference>
<organism evidence="4 5">
    <name type="scientific">Chryseobacterium populi</name>
    <dbReference type="NCBI Taxonomy" id="1144316"/>
    <lineage>
        <taxon>Bacteria</taxon>
        <taxon>Pseudomonadati</taxon>
        <taxon>Bacteroidota</taxon>
        <taxon>Flavobacteriia</taxon>
        <taxon>Flavobacteriales</taxon>
        <taxon>Weeksellaceae</taxon>
        <taxon>Chryseobacterium group</taxon>
        <taxon>Chryseobacterium</taxon>
    </lineage>
</organism>
<dbReference type="PANTHER" id="PTHR30273">
    <property type="entry name" value="PERIPLASMIC SIGNAL SENSOR AND SIGMA FACTOR ACTIVATOR FECR-RELATED"/>
    <property type="match status" value="1"/>
</dbReference>
<keyword evidence="1" id="KW-0472">Membrane</keyword>
<dbReference type="EMBL" id="AKJY01000014">
    <property type="protein sequence ID" value="EJL74384.1"/>
    <property type="molecule type" value="Genomic_DNA"/>
</dbReference>
<sequence>MDVRRLNDLLDRYHKGGCTAEELKEIEQWYTQLGDSSLKAPMSSDPSENEAYLHNQYQYFEARIKKDRPTSRILPILKAAAVLVLIIGGSLLFLLFRNQGIQKPETVLADIGPGGDHATLTLPDGKTMQLDSIKNGNIALMGNQQAIKTGNGSLIYNDNGSSTETLAYNILATPRGGKYMICLPDGTKVWLNAATSLRFPVAFSRKERRVEVIGEAYFEIAPDPQRPFFVSSGSQVIKVLGTHFNVSAYAEEKNITTTLLQGRVMVNTQKDGIMLSPGQAAVFENGKVSSHTADIEQAVAWKDGILDMNGQSLEEVMRKIARWYDVEIIYQNQIPTKILSGQMDRELKLSELVQGLRTMGLDIKMEGKKLIINS</sequence>
<dbReference type="OrthoDB" id="649666at2"/>
<evidence type="ECO:0000313" key="4">
    <source>
        <dbReference type="EMBL" id="EJL74384.1"/>
    </source>
</evidence>
<protein>
    <submittedName>
        <fullName evidence="4">Fe2+-dicitrate sensor, membrane component</fullName>
    </submittedName>
</protein>
<keyword evidence="1" id="KW-0812">Transmembrane</keyword>
<dbReference type="InterPro" id="IPR006860">
    <property type="entry name" value="FecR"/>
</dbReference>
<evidence type="ECO:0000313" key="5">
    <source>
        <dbReference type="Proteomes" id="UP000007509"/>
    </source>
</evidence>
<feature type="domain" description="Protein FecR C-terminal" evidence="3">
    <location>
        <begin position="307"/>
        <end position="372"/>
    </location>
</feature>
<feature type="domain" description="FecR protein" evidence="2">
    <location>
        <begin position="171"/>
        <end position="264"/>
    </location>
</feature>
<proteinExistence type="predicted"/>
<comment type="caution">
    <text evidence="4">The sequence shown here is derived from an EMBL/GenBank/DDBJ whole genome shotgun (WGS) entry which is preliminary data.</text>
</comment>
<dbReference type="Gene3D" id="3.55.50.30">
    <property type="match status" value="1"/>
</dbReference>
<accession>J3CM24</accession>
<dbReference type="AlphaFoldDB" id="J3CM24"/>
<keyword evidence="1" id="KW-1133">Transmembrane helix</keyword>
<dbReference type="Proteomes" id="UP000007509">
    <property type="component" value="Unassembled WGS sequence"/>
</dbReference>
<name>J3CM24_9FLAO</name>
<dbReference type="InterPro" id="IPR012373">
    <property type="entry name" value="Ferrdict_sens_TM"/>
</dbReference>
<feature type="transmembrane region" description="Helical" evidence="1">
    <location>
        <begin position="73"/>
        <end position="96"/>
    </location>
</feature>
<dbReference type="GO" id="GO:0016989">
    <property type="term" value="F:sigma factor antagonist activity"/>
    <property type="evidence" value="ECO:0007669"/>
    <property type="project" value="TreeGrafter"/>
</dbReference>
<dbReference type="PIRSF" id="PIRSF018266">
    <property type="entry name" value="FecR"/>
    <property type="match status" value="1"/>
</dbReference>
<evidence type="ECO:0000259" key="2">
    <source>
        <dbReference type="Pfam" id="PF04773"/>
    </source>
</evidence>
<evidence type="ECO:0000259" key="3">
    <source>
        <dbReference type="Pfam" id="PF16344"/>
    </source>
</evidence>
<dbReference type="Pfam" id="PF16344">
    <property type="entry name" value="FecR_C"/>
    <property type="match status" value="1"/>
</dbReference>
<gene>
    <name evidence="4" type="ORF">PMI13_01123</name>
</gene>